<dbReference type="AlphaFoldDB" id="A0A2T3B6T2"/>
<feature type="signal peptide" evidence="1">
    <location>
        <begin position="1"/>
        <end position="17"/>
    </location>
</feature>
<keyword evidence="1" id="KW-0732">Signal</keyword>
<name>A0A2T3B6T2_AMORE</name>
<dbReference type="Proteomes" id="UP000241818">
    <property type="component" value="Unassembled WGS sequence"/>
</dbReference>
<sequence>MHLLAAVLGLASALALTIPITQSSTVGSTTSSVTPAMCTNSSYPNGPDGLPIGSGFCGTPEADFNICYTFSDYPGLEPLNNNLTFIFMPTGFHCNLYEDYNCTGDFYQTQDGENDLSNPELGNVAFNDKTESFECYPA</sequence>
<gene>
    <name evidence="2" type="ORF">M430DRAFT_17992</name>
</gene>
<dbReference type="RefSeq" id="XP_024722598.1">
    <property type="nucleotide sequence ID" value="XM_024863776.1"/>
</dbReference>
<dbReference type="OrthoDB" id="3540255at2759"/>
<feature type="chain" id="PRO_5015625448" evidence="1">
    <location>
        <begin position="18"/>
        <end position="138"/>
    </location>
</feature>
<evidence type="ECO:0000313" key="2">
    <source>
        <dbReference type="EMBL" id="PSS22443.1"/>
    </source>
</evidence>
<reference evidence="2 3" key="1">
    <citation type="journal article" date="2018" name="New Phytol.">
        <title>Comparative genomics and transcriptomics depict ericoid mycorrhizal fungi as versatile saprotrophs and plant mutualists.</title>
        <authorList>
            <person name="Martino E."/>
            <person name="Morin E."/>
            <person name="Grelet G.A."/>
            <person name="Kuo A."/>
            <person name="Kohler A."/>
            <person name="Daghino S."/>
            <person name="Barry K.W."/>
            <person name="Cichocki N."/>
            <person name="Clum A."/>
            <person name="Dockter R.B."/>
            <person name="Hainaut M."/>
            <person name="Kuo R.C."/>
            <person name="LaButti K."/>
            <person name="Lindahl B.D."/>
            <person name="Lindquist E.A."/>
            <person name="Lipzen A."/>
            <person name="Khouja H.R."/>
            <person name="Magnuson J."/>
            <person name="Murat C."/>
            <person name="Ohm R.A."/>
            <person name="Singer S.W."/>
            <person name="Spatafora J.W."/>
            <person name="Wang M."/>
            <person name="Veneault-Fourrey C."/>
            <person name="Henrissat B."/>
            <person name="Grigoriev I.V."/>
            <person name="Martin F.M."/>
            <person name="Perotto S."/>
        </authorList>
    </citation>
    <scope>NUCLEOTIDE SEQUENCE [LARGE SCALE GENOMIC DNA]</scope>
    <source>
        <strain evidence="2 3">ATCC 22711</strain>
    </source>
</reference>
<accession>A0A2T3B6T2</accession>
<dbReference type="GeneID" id="36571857"/>
<proteinExistence type="predicted"/>
<dbReference type="Gene3D" id="2.60.20.10">
    <property type="entry name" value="Crystallins"/>
    <property type="match status" value="1"/>
</dbReference>
<keyword evidence="3" id="KW-1185">Reference proteome</keyword>
<organism evidence="2 3">
    <name type="scientific">Amorphotheca resinae ATCC 22711</name>
    <dbReference type="NCBI Taxonomy" id="857342"/>
    <lineage>
        <taxon>Eukaryota</taxon>
        <taxon>Fungi</taxon>
        <taxon>Dikarya</taxon>
        <taxon>Ascomycota</taxon>
        <taxon>Pezizomycotina</taxon>
        <taxon>Leotiomycetes</taxon>
        <taxon>Helotiales</taxon>
        <taxon>Amorphothecaceae</taxon>
        <taxon>Amorphotheca</taxon>
    </lineage>
</organism>
<dbReference type="EMBL" id="KZ679009">
    <property type="protein sequence ID" value="PSS22443.1"/>
    <property type="molecule type" value="Genomic_DNA"/>
</dbReference>
<protein>
    <submittedName>
        <fullName evidence="2">Uncharacterized protein</fullName>
    </submittedName>
</protein>
<dbReference type="InParanoid" id="A0A2T3B6T2"/>
<evidence type="ECO:0000313" key="3">
    <source>
        <dbReference type="Proteomes" id="UP000241818"/>
    </source>
</evidence>
<evidence type="ECO:0000256" key="1">
    <source>
        <dbReference type="SAM" id="SignalP"/>
    </source>
</evidence>